<name>A0A093Q8M7_9PASS</name>
<dbReference type="AlphaFoldDB" id="A0A093Q8M7"/>
<evidence type="ECO:0000313" key="2">
    <source>
        <dbReference type="Proteomes" id="UP000053258"/>
    </source>
</evidence>
<organism evidence="1 2">
    <name type="scientific">Manacus vitellinus</name>
    <name type="common">golden-collared manakin</name>
    <dbReference type="NCBI Taxonomy" id="328815"/>
    <lineage>
        <taxon>Eukaryota</taxon>
        <taxon>Metazoa</taxon>
        <taxon>Chordata</taxon>
        <taxon>Craniata</taxon>
        <taxon>Vertebrata</taxon>
        <taxon>Euteleostomi</taxon>
        <taxon>Archelosauria</taxon>
        <taxon>Archosauria</taxon>
        <taxon>Dinosauria</taxon>
        <taxon>Saurischia</taxon>
        <taxon>Theropoda</taxon>
        <taxon>Coelurosauria</taxon>
        <taxon>Aves</taxon>
        <taxon>Neognathae</taxon>
        <taxon>Neoaves</taxon>
        <taxon>Telluraves</taxon>
        <taxon>Australaves</taxon>
        <taxon>Passeriformes</taxon>
        <taxon>Pipridae</taxon>
        <taxon>Manacus</taxon>
    </lineage>
</organism>
<keyword evidence="2" id="KW-1185">Reference proteome</keyword>
<dbReference type="EMBL" id="KL670900">
    <property type="protein sequence ID" value="KFW80537.1"/>
    <property type="molecule type" value="Genomic_DNA"/>
</dbReference>
<reference evidence="1 2" key="1">
    <citation type="submission" date="2014-06" db="EMBL/GenBank/DDBJ databases">
        <title>Genome evolution of avian class.</title>
        <authorList>
            <person name="Zhang G."/>
            <person name="Li C."/>
        </authorList>
    </citation>
    <scope>NUCLEOTIDE SEQUENCE [LARGE SCALE GENOMIC DNA]</scope>
    <source>
        <strain evidence="1">BGI_N305</strain>
    </source>
</reference>
<accession>A0A093Q8M7</accession>
<sequence length="76" mass="7780">AAARGAGGGCEAEVGVRRPAPAGFSRSLRIPGSCLCCSPGGAGACCGTGFCRSALTFWDFLRLGSRWTLPLCWVCP</sequence>
<feature type="non-terminal residue" evidence="1">
    <location>
        <position position="76"/>
    </location>
</feature>
<feature type="non-terminal residue" evidence="1">
    <location>
        <position position="1"/>
    </location>
</feature>
<evidence type="ECO:0000313" key="1">
    <source>
        <dbReference type="EMBL" id="KFW80537.1"/>
    </source>
</evidence>
<protein>
    <submittedName>
        <fullName evidence="1">Uncharacterized protein</fullName>
    </submittedName>
</protein>
<gene>
    <name evidence="1" type="ORF">N305_11308</name>
</gene>
<proteinExistence type="predicted"/>
<dbReference type="Proteomes" id="UP000053258">
    <property type="component" value="Unassembled WGS sequence"/>
</dbReference>